<evidence type="ECO:0000313" key="3">
    <source>
        <dbReference type="Proteomes" id="UP000824101"/>
    </source>
</evidence>
<keyword evidence="1" id="KW-1133">Transmembrane helix</keyword>
<feature type="transmembrane region" description="Helical" evidence="1">
    <location>
        <begin position="209"/>
        <end position="226"/>
    </location>
</feature>
<dbReference type="GO" id="GO:1902604">
    <property type="term" value="P:p-aminobenzoyl-glutamate transmembrane transport"/>
    <property type="evidence" value="ECO:0007669"/>
    <property type="project" value="InterPro"/>
</dbReference>
<keyword evidence="1" id="KW-0812">Transmembrane</keyword>
<feature type="transmembrane region" description="Helical" evidence="1">
    <location>
        <begin position="21"/>
        <end position="41"/>
    </location>
</feature>
<dbReference type="EMBL" id="DXBC01000090">
    <property type="protein sequence ID" value="HIZ79300.1"/>
    <property type="molecule type" value="Genomic_DNA"/>
</dbReference>
<feature type="transmembrane region" description="Helical" evidence="1">
    <location>
        <begin position="435"/>
        <end position="453"/>
    </location>
</feature>
<feature type="transmembrane region" description="Helical" evidence="1">
    <location>
        <begin position="176"/>
        <end position="197"/>
    </location>
</feature>
<dbReference type="InterPro" id="IPR004697">
    <property type="entry name" value="AbgT"/>
</dbReference>
<feature type="transmembrane region" description="Helical" evidence="1">
    <location>
        <begin position="404"/>
        <end position="423"/>
    </location>
</feature>
<feature type="transmembrane region" description="Helical" evidence="1">
    <location>
        <begin position="465"/>
        <end position="490"/>
    </location>
</feature>
<organism evidence="2 3">
    <name type="scientific">Candidatus Lachnoclostridium stercorigallinarum</name>
    <dbReference type="NCBI Taxonomy" id="2838634"/>
    <lineage>
        <taxon>Bacteria</taxon>
        <taxon>Bacillati</taxon>
        <taxon>Bacillota</taxon>
        <taxon>Clostridia</taxon>
        <taxon>Lachnospirales</taxon>
        <taxon>Lachnospiraceae</taxon>
    </lineage>
</organism>
<dbReference type="PANTHER" id="PTHR30282">
    <property type="entry name" value="P-AMINOBENZOYL GLUTAMATE TRANSPORTER"/>
    <property type="match status" value="1"/>
</dbReference>
<dbReference type="PANTHER" id="PTHR30282:SF0">
    <property type="entry name" value="P-AMINOBENZOYL-GLUTAMATE TRANSPORT PROTEIN"/>
    <property type="match status" value="1"/>
</dbReference>
<dbReference type="AlphaFoldDB" id="A0A9D2GI38"/>
<evidence type="ECO:0000313" key="2">
    <source>
        <dbReference type="EMBL" id="HIZ79300.1"/>
    </source>
</evidence>
<reference evidence="2" key="1">
    <citation type="journal article" date="2021" name="PeerJ">
        <title>Extensive microbial diversity within the chicken gut microbiome revealed by metagenomics and culture.</title>
        <authorList>
            <person name="Gilroy R."/>
            <person name="Ravi A."/>
            <person name="Getino M."/>
            <person name="Pursley I."/>
            <person name="Horton D.L."/>
            <person name="Alikhan N.F."/>
            <person name="Baker D."/>
            <person name="Gharbi K."/>
            <person name="Hall N."/>
            <person name="Watson M."/>
            <person name="Adriaenssens E.M."/>
            <person name="Foster-Nyarko E."/>
            <person name="Jarju S."/>
            <person name="Secka A."/>
            <person name="Antonio M."/>
            <person name="Oren A."/>
            <person name="Chaudhuri R.R."/>
            <person name="La Ragione R."/>
            <person name="Hildebrand F."/>
            <person name="Pallen M.J."/>
        </authorList>
    </citation>
    <scope>NUCLEOTIDE SEQUENCE</scope>
    <source>
        <strain evidence="2">ChiBcec1-1093</strain>
    </source>
</reference>
<gene>
    <name evidence="2" type="ORF">IAA17_05885</name>
</gene>
<dbReference type="Pfam" id="PF03806">
    <property type="entry name" value="ABG_transport"/>
    <property type="match status" value="1"/>
</dbReference>
<feature type="transmembrane region" description="Helical" evidence="1">
    <location>
        <begin position="149"/>
        <end position="169"/>
    </location>
</feature>
<evidence type="ECO:0000256" key="1">
    <source>
        <dbReference type="SAM" id="Phobius"/>
    </source>
</evidence>
<feature type="transmembrane region" description="Helical" evidence="1">
    <location>
        <begin position="121"/>
        <end position="143"/>
    </location>
</feature>
<keyword evidence="1" id="KW-0472">Membrane</keyword>
<proteinExistence type="predicted"/>
<sequence length="502" mass="52906">MGTKTAKTSWLTKLERAGNKLPDPAVLFIIMGVVILILSAVGEGLGWQVENPATGEIVAVTSLLTADGIRQIVNSMLTNLAGFGPLPSVILVMMGLGVAEGTGLLKALLTKSVTKLPKNMVTIVLIFIAISSNVASDSGFIVLPPLAALIFLSMGQHPFIGIAASYGAVAAGFNACIFLCTGDVLVAGMTETAAHIIDPSVTVNPAVNYYFMAFSCFPLAILGAWVTKKFVAPRYQDLSGIEAGDEKLEELTPIQIKGLKNAGIAALVVLAIVGIGILPGGVLRDPSGTIIPSPLLNGMVFFMTVIFLVPGIAYGKTVGVIKRDSDAVRLAAGGVSTISGFLVLAFVASQFIAWFGWSNLGIFVAISGADALQNIGLTGIPLAIGVVLLCCVINIFIGSQTAKWALISSIFVPMLMLLGFDPAYTQVLYRIGDSVTNPISPLFTYFPLMVGFLRKYDKKTGMGTAFSLMLPYTISFLVFWLILLVIWTVLGLPLGPGGKIWL</sequence>
<feature type="transmembrane region" description="Helical" evidence="1">
    <location>
        <begin position="264"/>
        <end position="283"/>
    </location>
</feature>
<feature type="transmembrane region" description="Helical" evidence="1">
    <location>
        <begin position="295"/>
        <end position="315"/>
    </location>
</feature>
<name>A0A9D2GI38_9FIRM</name>
<accession>A0A9D2GI38</accession>
<feature type="transmembrane region" description="Helical" evidence="1">
    <location>
        <begin position="327"/>
        <end position="355"/>
    </location>
</feature>
<dbReference type="GO" id="GO:0015558">
    <property type="term" value="F:secondary active p-aminobenzoyl-glutamate transmembrane transporter activity"/>
    <property type="evidence" value="ECO:0007669"/>
    <property type="project" value="InterPro"/>
</dbReference>
<reference evidence="2" key="2">
    <citation type="submission" date="2021-04" db="EMBL/GenBank/DDBJ databases">
        <authorList>
            <person name="Gilroy R."/>
        </authorList>
    </citation>
    <scope>NUCLEOTIDE SEQUENCE</scope>
    <source>
        <strain evidence="2">ChiBcec1-1093</strain>
    </source>
</reference>
<dbReference type="Proteomes" id="UP000824101">
    <property type="component" value="Unassembled WGS sequence"/>
</dbReference>
<feature type="transmembrane region" description="Helical" evidence="1">
    <location>
        <begin position="375"/>
        <end position="397"/>
    </location>
</feature>
<protein>
    <submittedName>
        <fullName evidence="2">AbgT family transporter</fullName>
    </submittedName>
</protein>
<comment type="caution">
    <text evidence="2">The sequence shown here is derived from an EMBL/GenBank/DDBJ whole genome shotgun (WGS) entry which is preliminary data.</text>
</comment>
<feature type="transmembrane region" description="Helical" evidence="1">
    <location>
        <begin position="86"/>
        <end position="109"/>
    </location>
</feature>